<dbReference type="Pfam" id="PF07715">
    <property type="entry name" value="Plug"/>
    <property type="match status" value="1"/>
</dbReference>
<evidence type="ECO:0000259" key="10">
    <source>
        <dbReference type="Pfam" id="PF00593"/>
    </source>
</evidence>
<reference evidence="12 13" key="1">
    <citation type="submission" date="2024-03" db="EMBL/GenBank/DDBJ databases">
        <title>Chitinophaga caseinilytica sp. nov., a casein hydrolysing bacterium isolated from forest soil.</title>
        <authorList>
            <person name="Lee D.S."/>
            <person name="Han D.M."/>
            <person name="Baek J.H."/>
            <person name="Choi D.G."/>
            <person name="Jeon J.H."/>
            <person name="Jeon C.O."/>
        </authorList>
    </citation>
    <scope>NUCLEOTIDE SEQUENCE [LARGE SCALE GENOMIC DNA]</scope>
    <source>
        <strain evidence="12 13">KACC 19118</strain>
    </source>
</reference>
<keyword evidence="4 8" id="KW-0812">Transmembrane</keyword>
<dbReference type="Gene3D" id="2.40.170.20">
    <property type="entry name" value="TonB-dependent receptor, beta-barrel domain"/>
    <property type="match status" value="1"/>
</dbReference>
<evidence type="ECO:0000256" key="7">
    <source>
        <dbReference type="ARBA" id="ARBA00023237"/>
    </source>
</evidence>
<keyword evidence="13" id="KW-1185">Reference proteome</keyword>
<dbReference type="Pfam" id="PF13715">
    <property type="entry name" value="CarbopepD_reg_2"/>
    <property type="match status" value="1"/>
</dbReference>
<evidence type="ECO:0000313" key="12">
    <source>
        <dbReference type="EMBL" id="WZN47715.1"/>
    </source>
</evidence>
<keyword evidence="2 8" id="KW-0813">Transport</keyword>
<feature type="domain" description="TonB-dependent receptor plug" evidence="11">
    <location>
        <begin position="216"/>
        <end position="326"/>
    </location>
</feature>
<dbReference type="InterPro" id="IPR008969">
    <property type="entry name" value="CarboxyPept-like_regulatory"/>
</dbReference>
<dbReference type="RefSeq" id="WP_341842340.1">
    <property type="nucleotide sequence ID" value="NZ_CP149792.1"/>
</dbReference>
<evidence type="ECO:0000256" key="8">
    <source>
        <dbReference type="PROSITE-ProRule" id="PRU01360"/>
    </source>
</evidence>
<organism evidence="12 13">
    <name type="scientific">Chitinophaga caseinilytica</name>
    <dbReference type="NCBI Taxonomy" id="2267521"/>
    <lineage>
        <taxon>Bacteria</taxon>
        <taxon>Pseudomonadati</taxon>
        <taxon>Bacteroidota</taxon>
        <taxon>Chitinophagia</taxon>
        <taxon>Chitinophagales</taxon>
        <taxon>Chitinophagaceae</taxon>
        <taxon>Chitinophaga</taxon>
    </lineage>
</organism>
<dbReference type="InterPro" id="IPR000531">
    <property type="entry name" value="Beta-barrel_TonB"/>
</dbReference>
<dbReference type="Pfam" id="PF00593">
    <property type="entry name" value="TonB_dep_Rec_b-barrel"/>
    <property type="match status" value="1"/>
</dbReference>
<comment type="similarity">
    <text evidence="8 9">Belongs to the TonB-dependent receptor family.</text>
</comment>
<keyword evidence="7 8" id="KW-0998">Cell outer membrane</keyword>
<evidence type="ECO:0000256" key="3">
    <source>
        <dbReference type="ARBA" id="ARBA00022452"/>
    </source>
</evidence>
<dbReference type="EMBL" id="CP150096">
    <property type="protein sequence ID" value="WZN47715.1"/>
    <property type="molecule type" value="Genomic_DNA"/>
</dbReference>
<dbReference type="SUPFAM" id="SSF49464">
    <property type="entry name" value="Carboxypeptidase regulatory domain-like"/>
    <property type="match status" value="1"/>
</dbReference>
<keyword evidence="6 8" id="KW-0472">Membrane</keyword>
<comment type="subcellular location">
    <subcellularLocation>
        <location evidence="1 8">Cell outer membrane</location>
        <topology evidence="1 8">Multi-pass membrane protein</topology>
    </subcellularLocation>
</comment>
<evidence type="ECO:0000256" key="1">
    <source>
        <dbReference type="ARBA" id="ARBA00004571"/>
    </source>
</evidence>
<evidence type="ECO:0000256" key="2">
    <source>
        <dbReference type="ARBA" id="ARBA00022448"/>
    </source>
</evidence>
<dbReference type="Gene3D" id="3.55.50.30">
    <property type="match status" value="1"/>
</dbReference>
<dbReference type="InterPro" id="IPR037066">
    <property type="entry name" value="Plug_dom_sf"/>
</dbReference>
<accession>A0ABZ2Z643</accession>
<evidence type="ECO:0000256" key="4">
    <source>
        <dbReference type="ARBA" id="ARBA00022692"/>
    </source>
</evidence>
<dbReference type="InterPro" id="IPR023997">
    <property type="entry name" value="TonB-dep_OMP_SusC/RagA_CS"/>
</dbReference>
<evidence type="ECO:0000259" key="11">
    <source>
        <dbReference type="Pfam" id="PF07715"/>
    </source>
</evidence>
<evidence type="ECO:0000256" key="6">
    <source>
        <dbReference type="ARBA" id="ARBA00023136"/>
    </source>
</evidence>
<evidence type="ECO:0000256" key="9">
    <source>
        <dbReference type="RuleBase" id="RU003357"/>
    </source>
</evidence>
<dbReference type="InterPro" id="IPR012910">
    <property type="entry name" value="Plug_dom"/>
</dbReference>
<dbReference type="PROSITE" id="PS52016">
    <property type="entry name" value="TONB_DEPENDENT_REC_3"/>
    <property type="match status" value="1"/>
</dbReference>
<dbReference type="SUPFAM" id="SSF56935">
    <property type="entry name" value="Porins"/>
    <property type="match status" value="1"/>
</dbReference>
<keyword evidence="12" id="KW-0675">Receptor</keyword>
<name>A0ABZ2Z643_9BACT</name>
<evidence type="ECO:0000313" key="13">
    <source>
        <dbReference type="Proteomes" id="UP001449657"/>
    </source>
</evidence>
<sequence length="1179" mass="131505">MRFSLSLLLFMIVGLQLMVASPLKGQALDEKKITMEAPNITLEKALVQLEKLSGFRVAFATEKVQRHHRVFMPMGTRSVSAALESLLQNTGMVYRYAENTILIVSQPRETPVPHAAPAAAADSTFPLRGKVLDETGLQLPGVSIRVKGTTRGVYSDGSGQFVLEVSRGEVVLFSSVGSIQQEHIVSGSAPLSIVMVADHRKLEDVVIVGYGTQRKASLTGAVSTVDVKRTLESRPITDIGRGLQGAVPGLTITTASGDLGRNANIRLRGMTGSLNNNGNGTQPLILVDNVEVPSLQMVNPQDIADITVLKDAASTAIYGSRAAWGVVLITTKSGKKGAPSSISYSNNFSWSKPLNLPEVAKSSEWAVAALESNRRSSNNPDKISFGVLGMTYDTQSIRKIREWEQQYGGQDLGDEMKPGRDFEVRGGAFYPIRSWDAAGKWMKKTSLQQKHDLAFSGGGDKTVYHLSLGYLNQTGILKVKNDRFDRYNATLNINSSVNEWMDVRGKMMFSQSNLTTPFLYSAATYGPWYYLYRWPLTYPYGTLNGQPMRSIIMEMEQSQMDRARSNFNRVQVGTSIRPMEGLTIDVDYTYSTTNTRIHQVGGKLRGINFWSGSLDYSEDFQGASFDMVRDRSAYNTMHSGRAFATYTKKLNDDHTFKVLVGTDIDQYTSGYNSSERRKLIDPNFGEISLALGDQFVGGDASHWATNGYFARVNYDYKNKYLLELNGRYNGSSWFPEHDQWAFFPSVSAGYVVTEEKFMKQLQPTLSFLKLRGSWGQVGNQYLGGYRFLSVMNSANSGWIIGGNNMLTFSSPGLVSSSLTWETVTTLDFGADARFFDNKFGVTFDWYSRVTSDMITGTVGVPSTLGTPAPVLNYGELTTKGWELALDWNHRLDNGLGINVTAAVTDFTEKLTKFVSATKNIYGNYEGRNLGEIWGYETDRIFQEGDFSNQGGVWVPKDGIPDQTALTRGSGWFRYGPGDIKYKDINGDGKVTFGNETLDDHGDLRIIGNSTPRYQYSFRVGADWKGIDLSVFMQGVARRDLWASGPVVIPGYRETEAWYAHQMDYWTPSNPNAFYPRPTNHEQLESTKNFYRQTKYLLNMSYLRLKNLTLGYTLPTHLVNRAKFKSARIFVAGENLLTFDKLDIPIDPEIDYLPEQSDRNSFGRVYPYRAEYSVGLQITF</sequence>
<protein>
    <submittedName>
        <fullName evidence="12">TonB-dependent receptor</fullName>
    </submittedName>
</protein>
<dbReference type="InterPro" id="IPR039426">
    <property type="entry name" value="TonB-dep_rcpt-like"/>
</dbReference>
<proteinExistence type="inferred from homology"/>
<keyword evidence="3 8" id="KW-1134">Transmembrane beta strand</keyword>
<dbReference type="Proteomes" id="UP001449657">
    <property type="component" value="Chromosome"/>
</dbReference>
<dbReference type="InterPro" id="IPR023996">
    <property type="entry name" value="TonB-dep_OMP_SusC/RagA"/>
</dbReference>
<dbReference type="InterPro" id="IPR036942">
    <property type="entry name" value="Beta-barrel_TonB_sf"/>
</dbReference>
<dbReference type="Gene3D" id="2.170.130.10">
    <property type="entry name" value="TonB-dependent receptor, plug domain"/>
    <property type="match status" value="1"/>
</dbReference>
<evidence type="ECO:0000256" key="5">
    <source>
        <dbReference type="ARBA" id="ARBA00023077"/>
    </source>
</evidence>
<dbReference type="NCBIfam" id="TIGR04057">
    <property type="entry name" value="SusC_RagA_signa"/>
    <property type="match status" value="1"/>
</dbReference>
<feature type="domain" description="TonB-dependent receptor-like beta-barrel" evidence="10">
    <location>
        <begin position="559"/>
        <end position="1023"/>
    </location>
</feature>
<keyword evidence="5 9" id="KW-0798">TonB box</keyword>
<gene>
    <name evidence="12" type="ORF">WJU22_05945</name>
</gene>
<dbReference type="NCBIfam" id="TIGR04056">
    <property type="entry name" value="OMP_RagA_SusC"/>
    <property type="match status" value="1"/>
</dbReference>